<keyword evidence="4 5" id="KW-0694">RNA-binding</keyword>
<feature type="binding site" evidence="5">
    <location>
        <position position="154"/>
    </location>
    <ligand>
        <name>S-adenosyl-L-methionine</name>
        <dbReference type="ChEBI" id="CHEBI:59789"/>
    </ligand>
</feature>
<feature type="active site" description="Nucleophile" evidence="5">
    <location>
        <position position="256"/>
    </location>
</feature>
<comment type="caution">
    <text evidence="5">Lacks conserved residue(s) required for the propagation of feature annotation.</text>
</comment>
<keyword evidence="3 5" id="KW-0949">S-adenosyl-L-methionine</keyword>
<dbReference type="PRINTS" id="PR02008">
    <property type="entry name" value="RCMTFAMILY"/>
</dbReference>
<dbReference type="PANTHER" id="PTHR22807:SF30">
    <property type="entry name" value="28S RRNA (CYTOSINE(4447)-C(5))-METHYLTRANSFERASE-RELATED"/>
    <property type="match status" value="1"/>
</dbReference>
<accession>A0A0G0W2V8</accession>
<dbReference type="InterPro" id="IPR001678">
    <property type="entry name" value="MeTrfase_RsmB-F_NOP2_dom"/>
</dbReference>
<dbReference type="GO" id="GO:0008173">
    <property type="term" value="F:RNA methyltransferase activity"/>
    <property type="evidence" value="ECO:0007669"/>
    <property type="project" value="InterPro"/>
</dbReference>
<dbReference type="Proteomes" id="UP000034544">
    <property type="component" value="Unassembled WGS sequence"/>
</dbReference>
<gene>
    <name evidence="7" type="ORF">UU59_C0009G0025</name>
</gene>
<dbReference type="InterPro" id="IPR029063">
    <property type="entry name" value="SAM-dependent_MTases_sf"/>
</dbReference>
<evidence type="ECO:0000313" key="7">
    <source>
        <dbReference type="EMBL" id="KKS07334.1"/>
    </source>
</evidence>
<dbReference type="SUPFAM" id="SSF53335">
    <property type="entry name" value="S-adenosyl-L-methionine-dependent methyltransferases"/>
    <property type="match status" value="1"/>
</dbReference>
<evidence type="ECO:0000256" key="2">
    <source>
        <dbReference type="ARBA" id="ARBA00022679"/>
    </source>
</evidence>
<evidence type="ECO:0000313" key="8">
    <source>
        <dbReference type="Proteomes" id="UP000034544"/>
    </source>
</evidence>
<dbReference type="AlphaFoldDB" id="A0A0G0W2V8"/>
<dbReference type="GO" id="GO:0001510">
    <property type="term" value="P:RNA methylation"/>
    <property type="evidence" value="ECO:0007669"/>
    <property type="project" value="InterPro"/>
</dbReference>
<evidence type="ECO:0000256" key="3">
    <source>
        <dbReference type="ARBA" id="ARBA00022691"/>
    </source>
</evidence>
<dbReference type="Gene3D" id="3.30.70.1170">
    <property type="entry name" value="Sun protein, domain 3"/>
    <property type="match status" value="1"/>
</dbReference>
<reference evidence="7 8" key="1">
    <citation type="journal article" date="2015" name="Nature">
        <title>rRNA introns, odd ribosomes, and small enigmatic genomes across a large radiation of phyla.</title>
        <authorList>
            <person name="Brown C.T."/>
            <person name="Hug L.A."/>
            <person name="Thomas B.C."/>
            <person name="Sharon I."/>
            <person name="Castelle C.J."/>
            <person name="Singh A."/>
            <person name="Wilkins M.J."/>
            <person name="Williams K.H."/>
            <person name="Banfield J.F."/>
        </authorList>
    </citation>
    <scope>NUCLEOTIDE SEQUENCE [LARGE SCALE GENOMIC DNA]</scope>
</reference>
<dbReference type="Gene3D" id="3.40.50.150">
    <property type="entry name" value="Vaccinia Virus protein VP39"/>
    <property type="match status" value="1"/>
</dbReference>
<dbReference type="CDD" id="cd02440">
    <property type="entry name" value="AdoMet_MTases"/>
    <property type="match status" value="1"/>
</dbReference>
<organism evidence="7 8">
    <name type="scientific">candidate division WWE3 bacterium GW2011_GWE1_41_27</name>
    <dbReference type="NCBI Taxonomy" id="1619131"/>
    <lineage>
        <taxon>Bacteria</taxon>
        <taxon>Katanobacteria</taxon>
    </lineage>
</organism>
<dbReference type="EMBL" id="LCBF01000009">
    <property type="protein sequence ID" value="KKS07334.1"/>
    <property type="molecule type" value="Genomic_DNA"/>
</dbReference>
<sequence>MTILTSSGLNTIMESDLSKPELFAGRIKDIFGGKAGDVLEAISHPRYETFRLNLNKSGVKEVLRKLRGLGFEIREGVLPGSYVNLSSLNGSRISQTEFFKNGIVYVQGLSSMLDVVVLDPKPDEKILDLCASPGSKTSYIASMTGVPGNIYAVENNSARFFSLKKNLALQGFDGVVTVKSNAVGLINRYPEFREFFDKILVDVPCSNEGNVRFVDKDPLKFWNPKLPKKISMLQKKILASGYNMLKPGGFMVYSTCTYSFEENEAVINWVLKKFTDLEAVEVTLPFKELSHVRGITEHRGEKVDSRISGALRILPGNYFDGFFISLLQRQSVQEH</sequence>
<protein>
    <submittedName>
        <fullName evidence="7">Fmu (Sun) domain protein</fullName>
    </submittedName>
</protein>
<dbReference type="InterPro" id="IPR049560">
    <property type="entry name" value="MeTrfase_RsmB-F_NOP2_cat"/>
</dbReference>
<keyword evidence="2 5" id="KW-0808">Transferase</keyword>
<comment type="similarity">
    <text evidence="5">Belongs to the class I-like SAM-binding methyltransferase superfamily. RsmB/NOP family.</text>
</comment>
<dbReference type="PROSITE" id="PS51686">
    <property type="entry name" value="SAM_MT_RSMB_NOP"/>
    <property type="match status" value="1"/>
</dbReference>
<evidence type="ECO:0000256" key="4">
    <source>
        <dbReference type="ARBA" id="ARBA00022884"/>
    </source>
</evidence>
<feature type="domain" description="SAM-dependent MTase RsmB/NOP-type" evidence="6">
    <location>
        <begin position="38"/>
        <end position="330"/>
    </location>
</feature>
<dbReference type="Pfam" id="PF01189">
    <property type="entry name" value="Methyltr_RsmB-F"/>
    <property type="match status" value="1"/>
</dbReference>
<keyword evidence="1 5" id="KW-0489">Methyltransferase</keyword>
<comment type="caution">
    <text evidence="7">The sequence shown here is derived from an EMBL/GenBank/DDBJ whole genome shotgun (WGS) entry which is preliminary data.</text>
</comment>
<dbReference type="InterPro" id="IPR023267">
    <property type="entry name" value="RCMT"/>
</dbReference>
<proteinExistence type="inferred from homology"/>
<name>A0A0G0W2V8_UNCKA</name>
<feature type="binding site" evidence="5">
    <location>
        <position position="202"/>
    </location>
    <ligand>
        <name>S-adenosyl-L-methionine</name>
        <dbReference type="ChEBI" id="CHEBI:59789"/>
    </ligand>
</feature>
<evidence type="ECO:0000256" key="5">
    <source>
        <dbReference type="PROSITE-ProRule" id="PRU01023"/>
    </source>
</evidence>
<evidence type="ECO:0000259" key="6">
    <source>
        <dbReference type="PROSITE" id="PS51686"/>
    </source>
</evidence>
<evidence type="ECO:0000256" key="1">
    <source>
        <dbReference type="ARBA" id="ARBA00022603"/>
    </source>
</evidence>
<dbReference type="GO" id="GO:0003723">
    <property type="term" value="F:RNA binding"/>
    <property type="evidence" value="ECO:0007669"/>
    <property type="project" value="UniProtKB-UniRule"/>
</dbReference>
<dbReference type="PANTHER" id="PTHR22807">
    <property type="entry name" value="NOP2 YEAST -RELATED NOL1/NOP2/FMU SUN DOMAIN-CONTAINING"/>
    <property type="match status" value="1"/>
</dbReference>